<proteinExistence type="predicted"/>
<reference evidence="2" key="1">
    <citation type="journal article" date="2020" name="Nature">
        <title>Giant virus diversity and host interactions through global metagenomics.</title>
        <authorList>
            <person name="Schulz F."/>
            <person name="Roux S."/>
            <person name="Paez-Espino D."/>
            <person name="Jungbluth S."/>
            <person name="Walsh D.A."/>
            <person name="Denef V.J."/>
            <person name="McMahon K.D."/>
            <person name="Konstantinidis K.T."/>
            <person name="Eloe-Fadrosh E.A."/>
            <person name="Kyrpides N.C."/>
            <person name="Woyke T."/>
        </authorList>
    </citation>
    <scope>NUCLEOTIDE SEQUENCE</scope>
    <source>
        <strain evidence="2">GVMAG-S-3300013093-109</strain>
    </source>
</reference>
<evidence type="ECO:0000313" key="2">
    <source>
        <dbReference type="EMBL" id="QHU20581.1"/>
    </source>
</evidence>
<dbReference type="AlphaFoldDB" id="A0A6C0KTP1"/>
<feature type="compositionally biased region" description="Basic residues" evidence="1">
    <location>
        <begin position="227"/>
        <end position="241"/>
    </location>
</feature>
<organism evidence="2">
    <name type="scientific">viral metagenome</name>
    <dbReference type="NCBI Taxonomy" id="1070528"/>
    <lineage>
        <taxon>unclassified sequences</taxon>
        <taxon>metagenomes</taxon>
        <taxon>organismal metagenomes</taxon>
    </lineage>
</organism>
<accession>A0A6C0KTP1</accession>
<evidence type="ECO:0000256" key="1">
    <source>
        <dbReference type="SAM" id="MobiDB-lite"/>
    </source>
</evidence>
<feature type="region of interest" description="Disordered" evidence="1">
    <location>
        <begin position="212"/>
        <end position="241"/>
    </location>
</feature>
<protein>
    <submittedName>
        <fullName evidence="2">Uncharacterized protein</fullName>
    </submittedName>
</protein>
<sequence length="241" mass="27791">MVKDPVARCQCDPSCKNPPLPNSPFCKKHIKFCPRRAPLSGYEPHFNPARYNRYKGIKESHNCFAYAFDHIQMPTKMDCTTESCPIPFPQPGRASGYPKWSKTNGKRCPDIVSRIKGDVPGARMTTFTAKCPKGTRKIAPVADEDQDYHFYRQDSNAYWSHKPGATDVTHLDNTKRPIYDPKLASRHNPDSGLNYDEFCGYMCIPTRKKYRFKRGGKRSMQDSTQSRKTRKRHTRRHLLSK</sequence>
<name>A0A6C0KTP1_9ZZZZ</name>
<dbReference type="EMBL" id="MN740969">
    <property type="protein sequence ID" value="QHU20581.1"/>
    <property type="molecule type" value="Genomic_DNA"/>
</dbReference>